<dbReference type="GO" id="GO:0005829">
    <property type="term" value="C:cytosol"/>
    <property type="evidence" value="ECO:0007669"/>
    <property type="project" value="TreeGrafter"/>
</dbReference>
<dbReference type="Gene3D" id="3.40.1190.20">
    <property type="match status" value="1"/>
</dbReference>
<dbReference type="SUPFAM" id="SSF53613">
    <property type="entry name" value="Ribokinase-like"/>
    <property type="match status" value="1"/>
</dbReference>
<evidence type="ECO:0000256" key="12">
    <source>
        <dbReference type="ARBA" id="ARBA00047310"/>
    </source>
</evidence>
<sequence>MDFHRVLSIQSHVVSGYVGNKSACFPLQVLGFEVDTINSVQFSNHTGYKNIKGQVLNSDELNDLYLGLASNNINNYSHLLTGYVGSVSFLKKISELIKDLKKTNPGLIYVCDPVLGDQGKLYVPKELVPIYREEIIPEADVLTPNDFEVELLTGIKVRNDADAIKALDEILGLGVKIAIISSAVPENSDVMYSYVSRVIDGKKERYKVKIPILDEHFIGTGDLFAALMLAWLVKDPLKLALEKAISTMQAVLKRTLKHARDLSGPGNKPIPAQIELQLIQSKRDIENPEICVTAVPLVV</sequence>
<accession>A0A7I8VX94</accession>
<dbReference type="GO" id="GO:0009443">
    <property type="term" value="P:pyridoxal 5'-phosphate salvage"/>
    <property type="evidence" value="ECO:0007669"/>
    <property type="project" value="InterPro"/>
</dbReference>
<keyword evidence="9" id="KW-0418">Kinase</keyword>
<evidence type="ECO:0000256" key="8">
    <source>
        <dbReference type="ARBA" id="ARBA00022741"/>
    </source>
</evidence>
<organism evidence="16 17">
    <name type="scientific">Dimorphilus gyrociliatus</name>
    <dbReference type="NCBI Taxonomy" id="2664684"/>
    <lineage>
        <taxon>Eukaryota</taxon>
        <taxon>Metazoa</taxon>
        <taxon>Spiralia</taxon>
        <taxon>Lophotrochozoa</taxon>
        <taxon>Annelida</taxon>
        <taxon>Polychaeta</taxon>
        <taxon>Polychaeta incertae sedis</taxon>
        <taxon>Dinophilidae</taxon>
        <taxon>Dimorphilus</taxon>
    </lineage>
</organism>
<dbReference type="GO" id="GO:0008478">
    <property type="term" value="F:pyridoxal kinase activity"/>
    <property type="evidence" value="ECO:0007669"/>
    <property type="project" value="UniProtKB-EC"/>
</dbReference>
<dbReference type="NCBIfam" id="TIGR00687">
    <property type="entry name" value="pyridox_kin"/>
    <property type="match status" value="1"/>
</dbReference>
<keyword evidence="7" id="KW-0808">Transferase</keyword>
<feature type="domain" description="Pyridoxamine kinase/Phosphomethylpyrimidine kinase" evidence="15">
    <location>
        <begin position="81"/>
        <end position="258"/>
    </location>
</feature>
<dbReference type="InterPro" id="IPR004625">
    <property type="entry name" value="PyrdxlKinase"/>
</dbReference>
<comment type="catalytic activity">
    <reaction evidence="13">
        <text>pyridoxal + ATP = pyridoxal 5'-phosphate + ADP + H(+)</text>
        <dbReference type="Rhea" id="RHEA:10224"/>
        <dbReference type="ChEBI" id="CHEBI:15378"/>
        <dbReference type="ChEBI" id="CHEBI:17310"/>
        <dbReference type="ChEBI" id="CHEBI:30616"/>
        <dbReference type="ChEBI" id="CHEBI:456216"/>
        <dbReference type="ChEBI" id="CHEBI:597326"/>
        <dbReference type="EC" id="2.7.1.35"/>
    </reaction>
    <physiologicalReaction direction="left-to-right" evidence="13">
        <dbReference type="Rhea" id="RHEA:10225"/>
    </physiologicalReaction>
</comment>
<dbReference type="OrthoDB" id="2104723at2759"/>
<name>A0A7I8VX94_9ANNE</name>
<dbReference type="EC" id="2.7.1.35" evidence="5"/>
<evidence type="ECO:0000256" key="7">
    <source>
        <dbReference type="ARBA" id="ARBA00022679"/>
    </source>
</evidence>
<comment type="catalytic activity">
    <reaction evidence="12">
        <text>pyridoxamine + ATP = pyridoxamine 5'-phosphate + ADP + H(+)</text>
        <dbReference type="Rhea" id="RHEA:25104"/>
        <dbReference type="ChEBI" id="CHEBI:15378"/>
        <dbReference type="ChEBI" id="CHEBI:30616"/>
        <dbReference type="ChEBI" id="CHEBI:57761"/>
        <dbReference type="ChEBI" id="CHEBI:58451"/>
        <dbReference type="ChEBI" id="CHEBI:456216"/>
        <dbReference type="EC" id="2.7.1.35"/>
    </reaction>
    <physiologicalReaction direction="left-to-right" evidence="12">
        <dbReference type="Rhea" id="RHEA:25105"/>
    </physiologicalReaction>
</comment>
<keyword evidence="10" id="KW-0067">ATP-binding</keyword>
<dbReference type="InterPro" id="IPR013749">
    <property type="entry name" value="PM/HMP-P_kinase-1"/>
</dbReference>
<comment type="pathway">
    <text evidence="1">Cofactor metabolism; pyridoxal 5'-phosphate salvage; pyridoxamine 5'-phosphate from pyridoxamine: step 1/1.</text>
</comment>
<dbReference type="InterPro" id="IPR029056">
    <property type="entry name" value="Ribokinase-like"/>
</dbReference>
<dbReference type="Pfam" id="PF08543">
    <property type="entry name" value="Phos_pyr_kin"/>
    <property type="match status" value="1"/>
</dbReference>
<comment type="similarity">
    <text evidence="4">Belongs to the pyridoxine kinase family.</text>
</comment>
<evidence type="ECO:0000256" key="4">
    <source>
        <dbReference type="ARBA" id="ARBA00008805"/>
    </source>
</evidence>
<protein>
    <recommendedName>
        <fullName evidence="6">Pyridoxal kinase</fullName>
        <ecNumber evidence="5">2.7.1.35</ecNumber>
    </recommendedName>
    <alternativeName>
        <fullName evidence="11">Pyridoxine kinase</fullName>
    </alternativeName>
</protein>
<comment type="caution">
    <text evidence="16">The sequence shown here is derived from an EMBL/GenBank/DDBJ whole genome shotgun (WGS) entry which is preliminary data.</text>
</comment>
<keyword evidence="8" id="KW-0547">Nucleotide-binding</keyword>
<evidence type="ECO:0000256" key="2">
    <source>
        <dbReference type="ARBA" id="ARBA00004835"/>
    </source>
</evidence>
<reference evidence="16 17" key="1">
    <citation type="submission" date="2020-08" db="EMBL/GenBank/DDBJ databases">
        <authorList>
            <person name="Hejnol A."/>
        </authorList>
    </citation>
    <scope>NUCLEOTIDE SEQUENCE [LARGE SCALE GENOMIC DNA]</scope>
</reference>
<evidence type="ECO:0000256" key="10">
    <source>
        <dbReference type="ARBA" id="ARBA00022840"/>
    </source>
</evidence>
<evidence type="ECO:0000256" key="6">
    <source>
        <dbReference type="ARBA" id="ARBA00018134"/>
    </source>
</evidence>
<dbReference type="PANTHER" id="PTHR10534">
    <property type="entry name" value="PYRIDOXAL KINASE"/>
    <property type="match status" value="1"/>
</dbReference>
<comment type="catalytic activity">
    <reaction evidence="14">
        <text>pyridoxine + ATP = pyridoxine 5'-phosphate + ADP + H(+)</text>
        <dbReference type="Rhea" id="RHEA:25108"/>
        <dbReference type="ChEBI" id="CHEBI:15378"/>
        <dbReference type="ChEBI" id="CHEBI:16709"/>
        <dbReference type="ChEBI" id="CHEBI:30616"/>
        <dbReference type="ChEBI" id="CHEBI:58589"/>
        <dbReference type="ChEBI" id="CHEBI:456216"/>
        <dbReference type="EC" id="2.7.1.35"/>
    </reaction>
    <physiologicalReaction direction="left-to-right" evidence="14">
        <dbReference type="Rhea" id="RHEA:25109"/>
    </physiologicalReaction>
</comment>
<dbReference type="EMBL" id="CAJFCJ010000009">
    <property type="protein sequence ID" value="CAD5119224.1"/>
    <property type="molecule type" value="Genomic_DNA"/>
</dbReference>
<dbReference type="GO" id="GO:0005524">
    <property type="term" value="F:ATP binding"/>
    <property type="evidence" value="ECO:0007669"/>
    <property type="project" value="UniProtKB-KW"/>
</dbReference>
<proteinExistence type="inferred from homology"/>
<evidence type="ECO:0000256" key="1">
    <source>
        <dbReference type="ARBA" id="ARBA00004750"/>
    </source>
</evidence>
<dbReference type="PANTHER" id="PTHR10534:SF2">
    <property type="entry name" value="PYRIDOXAL KINASE"/>
    <property type="match status" value="1"/>
</dbReference>
<comment type="pathway">
    <text evidence="2">Cofactor metabolism; pyridoxal 5'-phosphate salvage; pyridoxine 5'-phosphate from pyridoxine: step 1/1.</text>
</comment>
<dbReference type="Proteomes" id="UP000549394">
    <property type="component" value="Unassembled WGS sequence"/>
</dbReference>
<dbReference type="AlphaFoldDB" id="A0A7I8VX94"/>
<evidence type="ECO:0000256" key="5">
    <source>
        <dbReference type="ARBA" id="ARBA00012104"/>
    </source>
</evidence>
<evidence type="ECO:0000313" key="16">
    <source>
        <dbReference type="EMBL" id="CAD5119224.1"/>
    </source>
</evidence>
<gene>
    <name evidence="16" type="ORF">DGYR_LOCUS7496</name>
</gene>
<evidence type="ECO:0000256" key="9">
    <source>
        <dbReference type="ARBA" id="ARBA00022777"/>
    </source>
</evidence>
<dbReference type="UniPathway" id="UPA01068">
    <property type="reaction ID" value="UER00298"/>
</dbReference>
<comment type="pathway">
    <text evidence="3">Cofactor metabolism; pyridoxal 5'-phosphate salvage; pyridoxal 5'-phosphate from pyridoxal: step 1/1.</text>
</comment>
<evidence type="ECO:0000256" key="14">
    <source>
        <dbReference type="ARBA" id="ARBA00048524"/>
    </source>
</evidence>
<evidence type="ECO:0000259" key="15">
    <source>
        <dbReference type="Pfam" id="PF08543"/>
    </source>
</evidence>
<evidence type="ECO:0000256" key="11">
    <source>
        <dbReference type="ARBA" id="ARBA00032808"/>
    </source>
</evidence>
<dbReference type="CDD" id="cd01173">
    <property type="entry name" value="pyridoxal_pyridoxamine_kinase"/>
    <property type="match status" value="1"/>
</dbReference>
<evidence type="ECO:0000256" key="3">
    <source>
        <dbReference type="ARBA" id="ARBA00005210"/>
    </source>
</evidence>
<evidence type="ECO:0000256" key="13">
    <source>
        <dbReference type="ARBA" id="ARBA00047377"/>
    </source>
</evidence>
<keyword evidence="17" id="KW-1185">Reference proteome</keyword>
<evidence type="ECO:0000313" key="17">
    <source>
        <dbReference type="Proteomes" id="UP000549394"/>
    </source>
</evidence>